<organism evidence="2 3">
    <name type="scientific">Ferrimonas aestuarii</name>
    <dbReference type="NCBI Taxonomy" id="2569539"/>
    <lineage>
        <taxon>Bacteria</taxon>
        <taxon>Pseudomonadati</taxon>
        <taxon>Pseudomonadota</taxon>
        <taxon>Gammaproteobacteria</taxon>
        <taxon>Alteromonadales</taxon>
        <taxon>Ferrimonadaceae</taxon>
        <taxon>Ferrimonas</taxon>
    </lineage>
</organism>
<dbReference type="Gene3D" id="3.20.20.150">
    <property type="entry name" value="Divalent-metal-dependent TIM barrel enzymes"/>
    <property type="match status" value="1"/>
</dbReference>
<dbReference type="RefSeq" id="WP_136865198.1">
    <property type="nucleotide sequence ID" value="NZ_SWCJ01000024.1"/>
</dbReference>
<dbReference type="InterPro" id="IPR036237">
    <property type="entry name" value="Xyl_isomerase-like_sf"/>
</dbReference>
<proteinExistence type="predicted"/>
<dbReference type="GO" id="GO:0016853">
    <property type="term" value="F:isomerase activity"/>
    <property type="evidence" value="ECO:0007669"/>
    <property type="project" value="UniProtKB-KW"/>
</dbReference>
<evidence type="ECO:0000313" key="2">
    <source>
        <dbReference type="EMBL" id="TKB50066.1"/>
    </source>
</evidence>
<dbReference type="AlphaFoldDB" id="A0A4U1BFL1"/>
<protein>
    <submittedName>
        <fullName evidence="2">Sugar phosphate isomerase/epimerase</fullName>
    </submittedName>
</protein>
<dbReference type="InterPro" id="IPR013022">
    <property type="entry name" value="Xyl_isomerase-like_TIM-brl"/>
</dbReference>
<evidence type="ECO:0000259" key="1">
    <source>
        <dbReference type="Pfam" id="PF01261"/>
    </source>
</evidence>
<reference evidence="2 3" key="1">
    <citation type="submission" date="2019-04" db="EMBL/GenBank/DDBJ databases">
        <authorList>
            <person name="Hwang J.C."/>
        </authorList>
    </citation>
    <scope>NUCLEOTIDE SEQUENCE [LARGE SCALE GENOMIC DNA]</scope>
    <source>
        <strain evidence="2 3">IMCC35002</strain>
    </source>
</reference>
<name>A0A4U1BFL1_9GAMM</name>
<dbReference type="Proteomes" id="UP000305675">
    <property type="component" value="Unassembled WGS sequence"/>
</dbReference>
<keyword evidence="3" id="KW-1185">Reference proteome</keyword>
<comment type="caution">
    <text evidence="2">The sequence shown here is derived from an EMBL/GenBank/DDBJ whole genome shotgun (WGS) entry which is preliminary data.</text>
</comment>
<dbReference type="OrthoDB" id="6253202at2"/>
<gene>
    <name evidence="2" type="ORF">FCL42_19980</name>
</gene>
<accession>A0A4U1BFL1</accession>
<feature type="domain" description="Xylose isomerase-like TIM barrel" evidence="1">
    <location>
        <begin position="98"/>
        <end position="267"/>
    </location>
</feature>
<dbReference type="SUPFAM" id="SSF51658">
    <property type="entry name" value="Xylose isomerase-like"/>
    <property type="match status" value="1"/>
</dbReference>
<sequence length="331" mass="37927">MKQLINLCATPTPGHLMSDWQQARELVQELGLDGYEIASYGRFEASAIPADLIHGFHLSFHPQFHLLWQGDEAALLARFGSWEVVEQMFGCTDIEGLIEQYRFQLNLAHQLGAKYVVFHPAIVDGDGIYTQQFEWSLQQSLELCAELLNRALIGSPFDGWLLMENLWWKQSFRLHSRDEYDYLKSRIGYHKVGICLDTGHFMACDWRLDCQELGIDNLLTQLKRLELSSEIKTLHLTASLGGHHLTPGTQAPEVQGDWWAQFERILTHVSSIDPHLPFTTPKVQRLFEQISPQFLVHEMAQPDLVSWKQHIQTQQRALGAPHLAKESHEPA</sequence>
<keyword evidence="2" id="KW-0413">Isomerase</keyword>
<dbReference type="EMBL" id="SWCJ01000024">
    <property type="protein sequence ID" value="TKB50066.1"/>
    <property type="molecule type" value="Genomic_DNA"/>
</dbReference>
<evidence type="ECO:0000313" key="3">
    <source>
        <dbReference type="Proteomes" id="UP000305675"/>
    </source>
</evidence>
<dbReference type="Pfam" id="PF01261">
    <property type="entry name" value="AP_endonuc_2"/>
    <property type="match status" value="1"/>
</dbReference>